<dbReference type="EMBL" id="AFCJ01001459">
    <property type="protein sequence ID" value="EHC36351.1"/>
    <property type="molecule type" value="Genomic_DNA"/>
</dbReference>
<name>G5LR72_SALET</name>
<proteinExistence type="predicted"/>
<evidence type="ECO:0000313" key="1">
    <source>
        <dbReference type="EMBL" id="EHC36351.1"/>
    </source>
</evidence>
<organism evidence="1 2">
    <name type="scientific">Salmonella enterica subsp. enterica serovar Alachua str. R6-377</name>
    <dbReference type="NCBI Taxonomy" id="913241"/>
    <lineage>
        <taxon>Bacteria</taxon>
        <taxon>Pseudomonadati</taxon>
        <taxon>Pseudomonadota</taxon>
        <taxon>Gammaproteobacteria</taxon>
        <taxon>Enterobacterales</taxon>
        <taxon>Enterobacteriaceae</taxon>
        <taxon>Salmonella</taxon>
    </lineage>
</organism>
<accession>G5LR72</accession>
<dbReference type="Proteomes" id="UP000004642">
    <property type="component" value="Unassembled WGS sequence"/>
</dbReference>
<evidence type="ECO:0000313" key="2">
    <source>
        <dbReference type="Proteomes" id="UP000004642"/>
    </source>
</evidence>
<reference evidence="1 2" key="1">
    <citation type="journal article" date="2011" name="BMC Genomics">
        <title>Genome sequencing reveals diversification of virulence factor content and possible host adaptation in distinct subpopulations of Salmonella enterica.</title>
        <authorList>
            <person name="den Bakker H.C."/>
            <person name="Moreno Switt A.I."/>
            <person name="Govoni G."/>
            <person name="Cummings C.A."/>
            <person name="Ranieri M.L."/>
            <person name="Degoricija L."/>
            <person name="Hoelzer K."/>
            <person name="Rodriguez-Rivera L.D."/>
            <person name="Brown S."/>
            <person name="Bolchacova E."/>
            <person name="Furtado M.R."/>
            <person name="Wiedmann M."/>
        </authorList>
    </citation>
    <scope>NUCLEOTIDE SEQUENCE [LARGE SCALE GENOMIC DNA]</scope>
    <source>
        <strain evidence="1 2">R6-377</strain>
    </source>
</reference>
<sequence>MYRLQAISDIRQRTANNDRHRIIQIGALQLFLNVDRCNFSRKVAHLTAIPLLYPGFKGRKL</sequence>
<protein>
    <submittedName>
        <fullName evidence="1">Uncharacterized protein</fullName>
    </submittedName>
</protein>
<dbReference type="AlphaFoldDB" id="G5LR72"/>
<comment type="caution">
    <text evidence="1">The sequence shown here is derived from an EMBL/GenBank/DDBJ whole genome shotgun (WGS) entry which is preliminary data.</text>
</comment>
<gene>
    <name evidence="1" type="ORF">LTSEALA_3382</name>
</gene>
<dbReference type="PATRIC" id="fig|913241.3.peg.2556"/>